<gene>
    <name evidence="8" type="ORF">FSC09_15125</name>
</gene>
<dbReference type="Pfam" id="PF00892">
    <property type="entry name" value="EamA"/>
    <property type="match status" value="2"/>
</dbReference>
<dbReference type="InterPro" id="IPR000620">
    <property type="entry name" value="EamA_dom"/>
</dbReference>
<feature type="domain" description="EamA" evidence="7">
    <location>
        <begin position="9"/>
        <end position="145"/>
    </location>
</feature>
<feature type="transmembrane region" description="Helical" evidence="6">
    <location>
        <begin position="249"/>
        <end position="266"/>
    </location>
</feature>
<feature type="transmembrane region" description="Helical" evidence="6">
    <location>
        <begin position="155"/>
        <end position="173"/>
    </location>
</feature>
<evidence type="ECO:0000256" key="2">
    <source>
        <dbReference type="ARBA" id="ARBA00022475"/>
    </source>
</evidence>
<comment type="subcellular location">
    <subcellularLocation>
        <location evidence="1">Cell membrane</location>
        <topology evidence="1">Multi-pass membrane protein</topology>
    </subcellularLocation>
</comment>
<feature type="transmembrane region" description="Helical" evidence="6">
    <location>
        <begin position="182"/>
        <end position="201"/>
    </location>
</feature>
<geneLocation type="plasmid" evidence="9">
    <name>pb18-1</name>
</geneLocation>
<accession>A0A6C0Y7M4</accession>
<feature type="transmembrane region" description="Helical" evidence="6">
    <location>
        <begin position="272"/>
        <end position="290"/>
    </location>
</feature>
<keyword evidence="2" id="KW-1003">Cell membrane</keyword>
<evidence type="ECO:0000256" key="3">
    <source>
        <dbReference type="ARBA" id="ARBA00022692"/>
    </source>
</evidence>
<organism evidence="8 9">
    <name type="scientific">Acinetobacter indicus</name>
    <dbReference type="NCBI Taxonomy" id="756892"/>
    <lineage>
        <taxon>Bacteria</taxon>
        <taxon>Pseudomonadati</taxon>
        <taxon>Pseudomonadota</taxon>
        <taxon>Gammaproteobacteria</taxon>
        <taxon>Moraxellales</taxon>
        <taxon>Moraxellaceae</taxon>
        <taxon>Acinetobacter</taxon>
    </lineage>
</organism>
<keyword evidence="5 6" id="KW-0472">Membrane</keyword>
<name>A0A6C0Y7M4_9GAMM</name>
<dbReference type="InterPro" id="IPR050638">
    <property type="entry name" value="AA-Vitamin_Transporters"/>
</dbReference>
<dbReference type="InterPro" id="IPR037185">
    <property type="entry name" value="EmrE-like"/>
</dbReference>
<evidence type="ECO:0000313" key="9">
    <source>
        <dbReference type="Proteomes" id="UP000503440"/>
    </source>
</evidence>
<sequence length="310" mass="34488">MALKNKYLIGVIYGLMASIIWAAFPVMTRFGVAKSNFDEWDMTFIRFFLSGLIAIPYLLFKFKSQNPVKVPLHSIIIMTIGLGAPYMYVISSGLKLAPVEQFAVVTPSSMIAFSLLLSIIFFKTKIHLNEYIGISIILFGVLLIGFISFGTSSLYSYLFFLLGGAMWAAYTVVSKHYCSSPLYATMIVSFYSLILYLPIYLYKKSFDIFFISPDILIPQLIYQGIFVSIIALFFYSQSVLILGATSGSVFAALVPALATITSALTLNEFPEISSILGLFIISIGMMITVIKFNGNLVFKKTNVKGRKEND</sequence>
<dbReference type="RefSeq" id="WP_163146382.1">
    <property type="nucleotide sequence ID" value="NZ_CP044456.1"/>
</dbReference>
<feature type="transmembrane region" description="Helical" evidence="6">
    <location>
        <begin position="221"/>
        <end position="242"/>
    </location>
</feature>
<proteinExistence type="predicted"/>
<evidence type="ECO:0000259" key="7">
    <source>
        <dbReference type="Pfam" id="PF00892"/>
    </source>
</evidence>
<dbReference type="PANTHER" id="PTHR32322">
    <property type="entry name" value="INNER MEMBRANE TRANSPORTER"/>
    <property type="match status" value="1"/>
</dbReference>
<reference evidence="8 9" key="1">
    <citation type="submission" date="2019-09" db="EMBL/GenBank/DDBJ databases">
        <title>Non-baumannii Acinetobacter spp. carrying blaNDM-1 isolated in China.</title>
        <authorList>
            <person name="Cui C."/>
            <person name="Chen C."/>
            <person name="Sun J."/>
            <person name="Liu Y."/>
        </authorList>
    </citation>
    <scope>NUCLEOTIDE SEQUENCE [LARGE SCALE GENOMIC DNA]</scope>
    <source>
        <strain evidence="8 9">B18</strain>
        <plasmid evidence="9">pb18-1</plasmid>
    </source>
</reference>
<evidence type="ECO:0000256" key="5">
    <source>
        <dbReference type="ARBA" id="ARBA00023136"/>
    </source>
</evidence>
<dbReference type="GO" id="GO:0005886">
    <property type="term" value="C:plasma membrane"/>
    <property type="evidence" value="ECO:0007669"/>
    <property type="project" value="UniProtKB-SubCell"/>
</dbReference>
<feature type="transmembrane region" description="Helical" evidence="6">
    <location>
        <begin position="131"/>
        <end position="149"/>
    </location>
</feature>
<keyword evidence="4 6" id="KW-1133">Transmembrane helix</keyword>
<evidence type="ECO:0000256" key="4">
    <source>
        <dbReference type="ARBA" id="ARBA00022989"/>
    </source>
</evidence>
<feature type="transmembrane region" description="Helical" evidence="6">
    <location>
        <begin position="7"/>
        <end position="24"/>
    </location>
</feature>
<protein>
    <submittedName>
        <fullName evidence="8">DMT family transporter</fullName>
    </submittedName>
</protein>
<dbReference type="AlphaFoldDB" id="A0A6C0Y7M4"/>
<keyword evidence="3 6" id="KW-0812">Transmembrane</keyword>
<dbReference type="EMBL" id="CP044456">
    <property type="protein sequence ID" value="QIC71725.1"/>
    <property type="molecule type" value="Genomic_DNA"/>
</dbReference>
<evidence type="ECO:0000313" key="8">
    <source>
        <dbReference type="EMBL" id="QIC71725.1"/>
    </source>
</evidence>
<evidence type="ECO:0000256" key="6">
    <source>
        <dbReference type="SAM" id="Phobius"/>
    </source>
</evidence>
<dbReference type="PANTHER" id="PTHR32322:SF18">
    <property type="entry name" value="S-ADENOSYLMETHIONINE_S-ADENOSYLHOMOCYSTEINE TRANSPORTER"/>
    <property type="match status" value="1"/>
</dbReference>
<evidence type="ECO:0000256" key="1">
    <source>
        <dbReference type="ARBA" id="ARBA00004651"/>
    </source>
</evidence>
<keyword evidence="8" id="KW-0614">Plasmid</keyword>
<dbReference type="Gene3D" id="1.10.3730.20">
    <property type="match status" value="1"/>
</dbReference>
<feature type="transmembrane region" description="Helical" evidence="6">
    <location>
        <begin position="72"/>
        <end position="90"/>
    </location>
</feature>
<feature type="domain" description="EamA" evidence="7">
    <location>
        <begin position="156"/>
        <end position="289"/>
    </location>
</feature>
<dbReference type="Proteomes" id="UP000503440">
    <property type="component" value="Plasmid pB18-1"/>
</dbReference>
<feature type="transmembrane region" description="Helical" evidence="6">
    <location>
        <begin position="102"/>
        <end position="122"/>
    </location>
</feature>
<dbReference type="SUPFAM" id="SSF103481">
    <property type="entry name" value="Multidrug resistance efflux transporter EmrE"/>
    <property type="match status" value="2"/>
</dbReference>
<feature type="transmembrane region" description="Helical" evidence="6">
    <location>
        <begin position="44"/>
        <end position="60"/>
    </location>
</feature>